<organism evidence="5">
    <name type="scientific">marine sediment metagenome</name>
    <dbReference type="NCBI Taxonomy" id="412755"/>
    <lineage>
        <taxon>unclassified sequences</taxon>
        <taxon>metagenomes</taxon>
        <taxon>ecological metagenomes</taxon>
    </lineage>
</organism>
<dbReference type="PANTHER" id="PTHR43201">
    <property type="entry name" value="ACYL-COA SYNTHETASE"/>
    <property type="match status" value="1"/>
</dbReference>
<dbReference type="InterPro" id="IPR045851">
    <property type="entry name" value="AMP-bd_C_sf"/>
</dbReference>
<dbReference type="PANTHER" id="PTHR43201:SF5">
    <property type="entry name" value="MEDIUM-CHAIN ACYL-COA LIGASE ACSF2, MITOCHONDRIAL"/>
    <property type="match status" value="1"/>
</dbReference>
<dbReference type="PROSITE" id="PS00455">
    <property type="entry name" value="AMP_BINDING"/>
    <property type="match status" value="1"/>
</dbReference>
<feature type="domain" description="AMP-dependent synthetase/ligase" evidence="3">
    <location>
        <begin position="8"/>
        <end position="372"/>
    </location>
</feature>
<protein>
    <recommendedName>
        <fullName evidence="6">AMP-dependent synthetase/ligase domain-containing protein</fullName>
    </recommendedName>
</protein>
<comment type="caution">
    <text evidence="5">The sequence shown here is derived from an EMBL/GenBank/DDBJ whole genome shotgun (WGS) entry which is preliminary data.</text>
</comment>
<dbReference type="Pfam" id="PF00501">
    <property type="entry name" value="AMP-binding"/>
    <property type="match status" value="1"/>
</dbReference>
<sequence length="515" mass="56148">MNLAIWLHQTARIRPDAPAIRLGETLHTTYDGFARRSAALAGHLTTRHGIERGDRVALFAKNCPEYLELLYAVLWLGAVVVPINNKLHAREAAWIIGNAGAKLAITETGAILTDTLTPEWGVREIGIGDPEFAEVIERAQPTDYRPPVPADDNDVAWLFYTSGTTGRPKGVMTTHMMLRMMSTSFALDVDTASAGDHSLYAAPMSHGAGLYNFPFVRAGACHVIPRSKSFDPDEIRELGEKLGNLVFFAAPTMVKRLVVHARQTGYRGAGIRSIIYGGGPMYLADIDEALSVFGPKFVQIYGQGESPMTITVLPRDLVADDSHPEAKARRVSVGYPQSCVEVRVVDEAMTECPVGEVGEVVVRGDTVMPGYWQDEAATRSTLVDGWLKTGDLGRLDANGFLTLTDRSKDVIISGGTNIYPREVEEALLAHEAIFEVSVIGCPDPEWGEEVVAFVVATDGASLGKAELDAWCKASIASFKKPRRYVFVEDLPKNSYGKILKTNLRRMAEARGEADA</sequence>
<dbReference type="Gene3D" id="3.40.50.12780">
    <property type="entry name" value="N-terminal domain of ligase-like"/>
    <property type="match status" value="1"/>
</dbReference>
<evidence type="ECO:0000256" key="1">
    <source>
        <dbReference type="ARBA" id="ARBA00006432"/>
    </source>
</evidence>
<dbReference type="GO" id="GO:0031956">
    <property type="term" value="F:medium-chain fatty acid-CoA ligase activity"/>
    <property type="evidence" value="ECO:0007669"/>
    <property type="project" value="TreeGrafter"/>
</dbReference>
<name>A0A0F9W3U1_9ZZZZ</name>
<dbReference type="Pfam" id="PF13193">
    <property type="entry name" value="AMP-binding_C"/>
    <property type="match status" value="1"/>
</dbReference>
<reference evidence="5" key="1">
    <citation type="journal article" date="2015" name="Nature">
        <title>Complex archaea that bridge the gap between prokaryotes and eukaryotes.</title>
        <authorList>
            <person name="Spang A."/>
            <person name="Saw J.H."/>
            <person name="Jorgensen S.L."/>
            <person name="Zaremba-Niedzwiedzka K."/>
            <person name="Martijn J."/>
            <person name="Lind A.E."/>
            <person name="van Eijk R."/>
            <person name="Schleper C."/>
            <person name="Guy L."/>
            <person name="Ettema T.J."/>
        </authorList>
    </citation>
    <scope>NUCLEOTIDE SEQUENCE</scope>
</reference>
<dbReference type="InterPro" id="IPR042099">
    <property type="entry name" value="ANL_N_sf"/>
</dbReference>
<evidence type="ECO:0000259" key="3">
    <source>
        <dbReference type="Pfam" id="PF00501"/>
    </source>
</evidence>
<proteinExistence type="inferred from homology"/>
<evidence type="ECO:0000313" key="5">
    <source>
        <dbReference type="EMBL" id="KKN72728.1"/>
    </source>
</evidence>
<dbReference type="SUPFAM" id="SSF56801">
    <property type="entry name" value="Acetyl-CoA synthetase-like"/>
    <property type="match status" value="1"/>
</dbReference>
<dbReference type="InterPro" id="IPR000873">
    <property type="entry name" value="AMP-dep_synth/lig_dom"/>
</dbReference>
<keyword evidence="2" id="KW-0436">Ligase</keyword>
<evidence type="ECO:0000256" key="2">
    <source>
        <dbReference type="ARBA" id="ARBA00022598"/>
    </source>
</evidence>
<evidence type="ECO:0000259" key="4">
    <source>
        <dbReference type="Pfam" id="PF13193"/>
    </source>
</evidence>
<evidence type="ECO:0008006" key="6">
    <source>
        <dbReference type="Google" id="ProtNLM"/>
    </source>
</evidence>
<accession>A0A0F9W3U1</accession>
<dbReference type="InterPro" id="IPR020845">
    <property type="entry name" value="AMP-binding_CS"/>
</dbReference>
<feature type="domain" description="AMP-binding enzyme C-terminal" evidence="4">
    <location>
        <begin position="422"/>
        <end position="497"/>
    </location>
</feature>
<dbReference type="FunFam" id="3.30.300.30:FF:000008">
    <property type="entry name" value="2,3-dihydroxybenzoate-AMP ligase"/>
    <property type="match status" value="1"/>
</dbReference>
<comment type="similarity">
    <text evidence="1">Belongs to the ATP-dependent AMP-binding enzyme family.</text>
</comment>
<dbReference type="AlphaFoldDB" id="A0A0F9W3U1"/>
<dbReference type="InterPro" id="IPR025110">
    <property type="entry name" value="AMP-bd_C"/>
</dbReference>
<gene>
    <name evidence="5" type="ORF">LCGC14_0407800</name>
</gene>
<dbReference type="Gene3D" id="3.30.300.30">
    <property type="match status" value="1"/>
</dbReference>
<dbReference type="EMBL" id="LAZR01000356">
    <property type="protein sequence ID" value="KKN72728.1"/>
    <property type="molecule type" value="Genomic_DNA"/>
</dbReference>
<dbReference type="GO" id="GO:0006631">
    <property type="term" value="P:fatty acid metabolic process"/>
    <property type="evidence" value="ECO:0007669"/>
    <property type="project" value="TreeGrafter"/>
</dbReference>